<dbReference type="Proteomes" id="UP001139125">
    <property type="component" value="Unassembled WGS sequence"/>
</dbReference>
<comment type="caution">
    <text evidence="1">The sequence shown here is derived from an EMBL/GenBank/DDBJ whole genome shotgun (WGS) entry which is preliminary data.</text>
</comment>
<name>A0A9X2L1L6_9BACT</name>
<organism evidence="1 2">
    <name type="scientific">Gracilimonas sediminicola</name>
    <dbReference type="NCBI Taxonomy" id="2952158"/>
    <lineage>
        <taxon>Bacteria</taxon>
        <taxon>Pseudomonadati</taxon>
        <taxon>Balneolota</taxon>
        <taxon>Balneolia</taxon>
        <taxon>Balneolales</taxon>
        <taxon>Balneolaceae</taxon>
        <taxon>Gracilimonas</taxon>
    </lineage>
</organism>
<sequence>MKWIQVRHLSEPIHHPVSLLSGFIVFAPQNGMIDYEVSVYRYSFR</sequence>
<evidence type="ECO:0000313" key="1">
    <source>
        <dbReference type="EMBL" id="MCP9290433.1"/>
    </source>
</evidence>
<keyword evidence="2" id="KW-1185">Reference proteome</keyword>
<protein>
    <submittedName>
        <fullName evidence="1">Uncharacterized protein</fullName>
    </submittedName>
</protein>
<reference evidence="1" key="1">
    <citation type="submission" date="2022-06" db="EMBL/GenBank/DDBJ databases">
        <title>Gracilimonas sp. CAU 1638 isolated from sea sediment.</title>
        <authorList>
            <person name="Kim W."/>
        </authorList>
    </citation>
    <scope>NUCLEOTIDE SEQUENCE</scope>
    <source>
        <strain evidence="1">CAU 1638</strain>
    </source>
</reference>
<dbReference type="EMBL" id="JANDBC010000001">
    <property type="protein sequence ID" value="MCP9290433.1"/>
    <property type="molecule type" value="Genomic_DNA"/>
</dbReference>
<evidence type="ECO:0000313" key="2">
    <source>
        <dbReference type="Proteomes" id="UP001139125"/>
    </source>
</evidence>
<dbReference type="RefSeq" id="WP_255132510.1">
    <property type="nucleotide sequence ID" value="NZ_JANDBC010000001.1"/>
</dbReference>
<dbReference type="AlphaFoldDB" id="A0A9X2L1L6"/>
<gene>
    <name evidence="1" type="ORF">NM125_02420</name>
</gene>
<accession>A0A9X2L1L6</accession>
<proteinExistence type="predicted"/>